<gene>
    <name evidence="2" type="ORF">Cpa01nite_08680</name>
</gene>
<dbReference type="Proteomes" id="UP000642125">
    <property type="component" value="Unassembled WGS sequence"/>
</dbReference>
<name>A0A919U5Y7_9CELL</name>
<evidence type="ECO:0000313" key="3">
    <source>
        <dbReference type="Proteomes" id="UP000642125"/>
    </source>
</evidence>
<comment type="caution">
    <text evidence="2">The sequence shown here is derived from an EMBL/GenBank/DDBJ whole genome shotgun (WGS) entry which is preliminary data.</text>
</comment>
<feature type="compositionally biased region" description="Basic and acidic residues" evidence="1">
    <location>
        <begin position="20"/>
        <end position="41"/>
    </location>
</feature>
<sequence>MSADALAPVEGAHAGTALDADARPHRDAHAGERGASGDREAAWARALADMEAAADRAEHLLAAAGWADAGAAAHAADAAVTAPWRTPRGLGSLPLALAPRAAALVDRQRDLVRRTAEQLDDHRRALRTADGLRTRAAAAPVYLDVEG</sequence>
<dbReference type="RefSeq" id="WP_203667519.1">
    <property type="nucleotide sequence ID" value="NZ_BONO01000004.1"/>
</dbReference>
<organism evidence="2 3">
    <name type="scientific">Cellulomonas pakistanensis</name>
    <dbReference type="NCBI Taxonomy" id="992287"/>
    <lineage>
        <taxon>Bacteria</taxon>
        <taxon>Bacillati</taxon>
        <taxon>Actinomycetota</taxon>
        <taxon>Actinomycetes</taxon>
        <taxon>Micrococcales</taxon>
        <taxon>Cellulomonadaceae</taxon>
        <taxon>Cellulomonas</taxon>
    </lineage>
</organism>
<feature type="region of interest" description="Disordered" evidence="1">
    <location>
        <begin position="1"/>
        <end position="41"/>
    </location>
</feature>
<evidence type="ECO:0000313" key="2">
    <source>
        <dbReference type="EMBL" id="GIG35487.1"/>
    </source>
</evidence>
<dbReference type="AlphaFoldDB" id="A0A919U5Y7"/>
<keyword evidence="3" id="KW-1185">Reference proteome</keyword>
<proteinExistence type="predicted"/>
<protein>
    <submittedName>
        <fullName evidence="2">Uncharacterized protein</fullName>
    </submittedName>
</protein>
<evidence type="ECO:0000256" key="1">
    <source>
        <dbReference type="SAM" id="MobiDB-lite"/>
    </source>
</evidence>
<accession>A0A919U5Y7</accession>
<reference evidence="2" key="1">
    <citation type="submission" date="2021-01" db="EMBL/GenBank/DDBJ databases">
        <title>Whole genome shotgun sequence of Cellulomonas pakistanensis NBRC 110800.</title>
        <authorList>
            <person name="Komaki H."/>
            <person name="Tamura T."/>
        </authorList>
    </citation>
    <scope>NUCLEOTIDE SEQUENCE</scope>
    <source>
        <strain evidence="2">NBRC 110800</strain>
    </source>
</reference>
<dbReference type="EMBL" id="BONO01000004">
    <property type="protein sequence ID" value="GIG35487.1"/>
    <property type="molecule type" value="Genomic_DNA"/>
</dbReference>